<dbReference type="InterPro" id="IPR002156">
    <property type="entry name" value="RNaseH_domain"/>
</dbReference>
<dbReference type="GO" id="GO:0003676">
    <property type="term" value="F:nucleic acid binding"/>
    <property type="evidence" value="ECO:0007669"/>
    <property type="project" value="InterPro"/>
</dbReference>
<name>M4EUN1_BRACM</name>
<evidence type="ECO:0008006" key="5">
    <source>
        <dbReference type="Google" id="ProtNLM"/>
    </source>
</evidence>
<dbReference type="SUPFAM" id="SSF53098">
    <property type="entry name" value="Ribonuclease H-like"/>
    <property type="match status" value="1"/>
</dbReference>
<feature type="domain" description="Reverse transcriptase zinc-binding" evidence="2">
    <location>
        <begin position="328"/>
        <end position="420"/>
    </location>
</feature>
<reference evidence="3 4" key="1">
    <citation type="journal article" date="2011" name="Nat. Genet.">
        <title>The genome of the mesopolyploid crop species Brassica rapa.</title>
        <authorList>
            <consortium name="Brassica rapa Genome Sequencing Project Consortium"/>
            <person name="Wang X."/>
            <person name="Wang H."/>
            <person name="Wang J."/>
            <person name="Sun R."/>
            <person name="Wu J."/>
            <person name="Liu S."/>
            <person name="Bai Y."/>
            <person name="Mun J.H."/>
            <person name="Bancroft I."/>
            <person name="Cheng F."/>
            <person name="Huang S."/>
            <person name="Li X."/>
            <person name="Hua W."/>
            <person name="Wang J."/>
            <person name="Wang X."/>
            <person name="Freeling M."/>
            <person name="Pires J.C."/>
            <person name="Paterson A.H."/>
            <person name="Chalhoub B."/>
            <person name="Wang B."/>
            <person name="Hayward A."/>
            <person name="Sharpe A.G."/>
            <person name="Park B.S."/>
            <person name="Weisshaar B."/>
            <person name="Liu B."/>
            <person name="Li B."/>
            <person name="Liu B."/>
            <person name="Tong C."/>
            <person name="Song C."/>
            <person name="Duran C."/>
            <person name="Peng C."/>
            <person name="Geng C."/>
            <person name="Koh C."/>
            <person name="Lin C."/>
            <person name="Edwards D."/>
            <person name="Mu D."/>
            <person name="Shen D."/>
            <person name="Soumpourou E."/>
            <person name="Li F."/>
            <person name="Fraser F."/>
            <person name="Conant G."/>
            <person name="Lassalle G."/>
            <person name="King G.J."/>
            <person name="Bonnema G."/>
            <person name="Tang H."/>
            <person name="Wang H."/>
            <person name="Belcram H."/>
            <person name="Zhou H."/>
            <person name="Hirakawa H."/>
            <person name="Abe H."/>
            <person name="Guo H."/>
            <person name="Wang H."/>
            <person name="Jin H."/>
            <person name="Parkin I.A."/>
            <person name="Batley J."/>
            <person name="Kim J.S."/>
            <person name="Just J."/>
            <person name="Li J."/>
            <person name="Xu J."/>
            <person name="Deng J."/>
            <person name="Kim J.A."/>
            <person name="Li J."/>
            <person name="Yu J."/>
            <person name="Meng J."/>
            <person name="Wang J."/>
            <person name="Min J."/>
            <person name="Poulain J."/>
            <person name="Wang J."/>
            <person name="Hatakeyama K."/>
            <person name="Wu K."/>
            <person name="Wang L."/>
            <person name="Fang L."/>
            <person name="Trick M."/>
            <person name="Links M.G."/>
            <person name="Zhao M."/>
            <person name="Jin M."/>
            <person name="Ramchiary N."/>
            <person name="Drou N."/>
            <person name="Berkman P.J."/>
            <person name="Cai Q."/>
            <person name="Huang Q."/>
            <person name="Li R."/>
            <person name="Tabata S."/>
            <person name="Cheng S."/>
            <person name="Zhang S."/>
            <person name="Zhang S."/>
            <person name="Huang S."/>
            <person name="Sato S."/>
            <person name="Sun S."/>
            <person name="Kwon S.J."/>
            <person name="Choi S.R."/>
            <person name="Lee T.H."/>
            <person name="Fan W."/>
            <person name="Zhao X."/>
            <person name="Tan X."/>
            <person name="Xu X."/>
            <person name="Wang Y."/>
            <person name="Qiu Y."/>
            <person name="Yin Y."/>
            <person name="Li Y."/>
            <person name="Du Y."/>
            <person name="Liao Y."/>
            <person name="Lim Y."/>
            <person name="Narusaka Y."/>
            <person name="Wang Y."/>
            <person name="Wang Z."/>
            <person name="Li Z."/>
            <person name="Wang Z."/>
            <person name="Xiong Z."/>
            <person name="Zhang Z."/>
        </authorList>
    </citation>
    <scope>NUCLEOTIDE SEQUENCE [LARGE SCALE GENOMIC DNA]</scope>
    <source>
        <strain evidence="3 4">cv. Chiifu-401-42</strain>
    </source>
</reference>
<dbReference type="Pfam" id="PF13456">
    <property type="entry name" value="RVT_3"/>
    <property type="match status" value="1"/>
</dbReference>
<dbReference type="InterPro" id="IPR044730">
    <property type="entry name" value="RNase_H-like_dom_plant"/>
</dbReference>
<accession>M4EUN1</accession>
<dbReference type="PANTHER" id="PTHR33116:SF86">
    <property type="entry name" value="REVERSE TRANSCRIPTASE DOMAIN-CONTAINING PROTEIN"/>
    <property type="match status" value="1"/>
</dbReference>
<feature type="domain" description="RNase H type-1" evidence="1">
    <location>
        <begin position="526"/>
        <end position="643"/>
    </location>
</feature>
<evidence type="ECO:0000313" key="3">
    <source>
        <dbReference type="EnsemblPlants" id="Bra032513.1-P"/>
    </source>
</evidence>
<organism evidence="3 4">
    <name type="scientific">Brassica campestris</name>
    <name type="common">Field mustard</name>
    <dbReference type="NCBI Taxonomy" id="3711"/>
    <lineage>
        <taxon>Eukaryota</taxon>
        <taxon>Viridiplantae</taxon>
        <taxon>Streptophyta</taxon>
        <taxon>Embryophyta</taxon>
        <taxon>Tracheophyta</taxon>
        <taxon>Spermatophyta</taxon>
        <taxon>Magnoliopsida</taxon>
        <taxon>eudicotyledons</taxon>
        <taxon>Gunneridae</taxon>
        <taxon>Pentapetalae</taxon>
        <taxon>rosids</taxon>
        <taxon>malvids</taxon>
        <taxon>Brassicales</taxon>
        <taxon>Brassicaceae</taxon>
        <taxon>Brassiceae</taxon>
        <taxon>Brassica</taxon>
    </lineage>
</organism>
<dbReference type="CDD" id="cd06222">
    <property type="entry name" value="RNase_H_like"/>
    <property type="match status" value="1"/>
</dbReference>
<dbReference type="Pfam" id="PF13966">
    <property type="entry name" value="zf-RVT"/>
    <property type="match status" value="1"/>
</dbReference>
<dbReference type="eggNOG" id="KOG1075">
    <property type="taxonomic scope" value="Eukaryota"/>
</dbReference>
<dbReference type="Gramene" id="Bra032513.1">
    <property type="protein sequence ID" value="Bra032513.1-P"/>
    <property type="gene ID" value="Bra032513"/>
</dbReference>
<dbReference type="InterPro" id="IPR026960">
    <property type="entry name" value="RVT-Znf"/>
</dbReference>
<dbReference type="InterPro" id="IPR036397">
    <property type="entry name" value="RNaseH_sf"/>
</dbReference>
<dbReference type="PANTHER" id="PTHR33116">
    <property type="entry name" value="REVERSE TRANSCRIPTASE ZINC-BINDING DOMAIN-CONTAINING PROTEIN-RELATED-RELATED"/>
    <property type="match status" value="1"/>
</dbReference>
<protein>
    <recommendedName>
        <fullName evidence="5">RNase H type-1 domain-containing protein</fullName>
    </recommendedName>
</protein>
<evidence type="ECO:0000259" key="2">
    <source>
        <dbReference type="Pfam" id="PF13966"/>
    </source>
</evidence>
<dbReference type="STRING" id="51351.M4EUN1"/>
<proteinExistence type="predicted"/>
<keyword evidence="4" id="KW-1185">Reference proteome</keyword>
<dbReference type="InterPro" id="IPR012337">
    <property type="entry name" value="RNaseH-like_sf"/>
</dbReference>
<dbReference type="HOGENOM" id="CLU_000680_14_9_1"/>
<sequence>MFFLRASKDSAEALTKVLKLYEEASGQSINANKSSITFSRKTPAALKTVVHDTLSIQKEGGVGKYLGLPEHFGRKKCDLFSSIIDRIKQKAKGWSNRFLSTAGKMTMLKSVLSLVPSHAMSCFQLPVSLCKRIQSTLTRFWWDDSMGRKKMSWIAWNKLIRPKDQGGLDFRDIQSFNEAYLAKLAWRIINNPDKLIGRILLGKYCHNEPFLAVDVKVEISHGWRGVLIGRDIVMSNASWEVGNGESINIWTKPWLSCEVQESPMGPAPLQYLNLTVSDFFLPNSREWNVDMIRLVLPMEEQKILAIKPSVTGAPDKLSWLGAKSGSYTTKSGYATALSTRTDPMDTSIADQSFDWKKAVWTLKTSPKTKLFVWKALHGAIPAGEALRARQINVDGKCKRCNLPETIDHLFFHCPFAKQVWTSAPVFPSIEYNGSIVLRNQWINLISRKNLPPTGVEGQLAPWILWGIWTARNNLVFNDKLTSATETLSKAISLAREWGTCQTISSPLPAVPPTQAHASPNCIVVKSDAAWNETLNVAGLGWVMEGQNRTSSFSLPAHHVRTPLAAEALALREAIWKCRELGFTRIRCESDSAVLVKALKEDTFLTGLYGILIDIQALASSFECISFNWISRKKNVEADVLAKQILSVELALMASPTLV</sequence>
<evidence type="ECO:0000259" key="1">
    <source>
        <dbReference type="Pfam" id="PF13456"/>
    </source>
</evidence>
<reference evidence="3" key="3">
    <citation type="submission" date="2023-03" db="UniProtKB">
        <authorList>
            <consortium name="EnsemblPlants"/>
        </authorList>
    </citation>
    <scope>IDENTIFICATION</scope>
    <source>
        <strain evidence="3">cv. Chiifu-401-42</strain>
    </source>
</reference>
<dbReference type="Gene3D" id="3.30.420.10">
    <property type="entry name" value="Ribonuclease H-like superfamily/Ribonuclease H"/>
    <property type="match status" value="1"/>
</dbReference>
<evidence type="ECO:0000313" key="4">
    <source>
        <dbReference type="Proteomes" id="UP000011750"/>
    </source>
</evidence>
<dbReference type="GO" id="GO:0004523">
    <property type="term" value="F:RNA-DNA hybrid ribonuclease activity"/>
    <property type="evidence" value="ECO:0007669"/>
    <property type="project" value="InterPro"/>
</dbReference>
<reference evidence="3 4" key="2">
    <citation type="journal article" date="2018" name="Hortic Res">
        <title>Improved Brassica rapa reference genome by single-molecule sequencing and chromosome conformation capture technologies.</title>
        <authorList>
            <person name="Zhang L."/>
            <person name="Cai X."/>
            <person name="Wu J."/>
            <person name="Liu M."/>
            <person name="Grob S."/>
            <person name="Cheng F."/>
            <person name="Liang J."/>
            <person name="Cai C."/>
            <person name="Liu Z."/>
            <person name="Liu B."/>
            <person name="Wang F."/>
            <person name="Li S."/>
            <person name="Liu F."/>
            <person name="Li X."/>
            <person name="Cheng L."/>
            <person name="Yang W."/>
            <person name="Li M.H."/>
            <person name="Grossniklaus U."/>
            <person name="Zheng H."/>
            <person name="Wang X."/>
        </authorList>
    </citation>
    <scope>NUCLEOTIDE SEQUENCE [LARGE SCALE GENOMIC DNA]</scope>
    <source>
        <strain evidence="3 4">cv. Chiifu-401-42</strain>
    </source>
</reference>
<dbReference type="OMA" id="LMERINC"/>
<dbReference type="InParanoid" id="M4EUN1"/>
<dbReference type="AlphaFoldDB" id="M4EUN1"/>
<dbReference type="Proteomes" id="UP000011750">
    <property type="component" value="Chromosome A09"/>
</dbReference>
<dbReference type="EnsemblPlants" id="Bra032513.1">
    <property type="protein sequence ID" value="Bra032513.1-P"/>
    <property type="gene ID" value="Bra032513"/>
</dbReference>